<dbReference type="InterPro" id="IPR036754">
    <property type="entry name" value="YbaK/aa-tRNA-synt-asso_dom_sf"/>
</dbReference>
<organism evidence="6 7">
    <name type="scientific">Clostridium cylindrosporum DSM 605</name>
    <dbReference type="NCBI Taxonomy" id="1121307"/>
    <lineage>
        <taxon>Bacteria</taxon>
        <taxon>Bacillati</taxon>
        <taxon>Bacillota</taxon>
        <taxon>Clostridia</taxon>
        <taxon>Eubacteriales</taxon>
        <taxon>Clostridiaceae</taxon>
        <taxon>Clostridium</taxon>
    </lineage>
</organism>
<dbReference type="GO" id="GO:0016829">
    <property type="term" value="F:lyase activity"/>
    <property type="evidence" value="ECO:0007669"/>
    <property type="project" value="UniProtKB-KW"/>
</dbReference>
<keyword evidence="3 4" id="KW-0456">Lyase</keyword>
<dbReference type="PANTHER" id="PTHR30411:SF0">
    <property type="entry name" value="CYS-TRNA(PRO)_CYS-TRNA(CYS) DEACYLASE YBAK"/>
    <property type="match status" value="1"/>
</dbReference>
<gene>
    <name evidence="6" type="ORF">CLCY_4c01490</name>
</gene>
<dbReference type="CDD" id="cd00002">
    <property type="entry name" value="YbaK_deacylase"/>
    <property type="match status" value="1"/>
</dbReference>
<dbReference type="EMBL" id="LFVU01000024">
    <property type="protein sequence ID" value="KMT22176.1"/>
    <property type="molecule type" value="Genomic_DNA"/>
</dbReference>
<feature type="domain" description="YbaK/aminoacyl-tRNA synthetase-associated" evidence="5">
    <location>
        <begin position="37"/>
        <end position="148"/>
    </location>
</feature>
<evidence type="ECO:0000313" key="7">
    <source>
        <dbReference type="Proteomes" id="UP000036756"/>
    </source>
</evidence>
<evidence type="ECO:0000256" key="1">
    <source>
        <dbReference type="ARBA" id="ARBA00009798"/>
    </source>
</evidence>
<evidence type="ECO:0000256" key="3">
    <source>
        <dbReference type="ARBA" id="ARBA00023239"/>
    </source>
</evidence>
<evidence type="ECO:0000256" key="4">
    <source>
        <dbReference type="PIRNR" id="PIRNR006181"/>
    </source>
</evidence>
<reference evidence="6 7" key="1">
    <citation type="submission" date="2015-06" db="EMBL/GenBank/DDBJ databases">
        <title>Draft genome sequence of the purine-degrading Clostridium cylindrosporum HC-1 (DSM 605).</title>
        <authorList>
            <person name="Poehlein A."/>
            <person name="Schiel-Bengelsdorf B."/>
            <person name="Bengelsdorf F."/>
            <person name="Daniel R."/>
            <person name="Duerre P."/>
        </authorList>
    </citation>
    <scope>NUCLEOTIDE SEQUENCE [LARGE SCALE GENOMIC DNA]</scope>
    <source>
        <strain evidence="6 7">DSM 605</strain>
    </source>
</reference>
<dbReference type="EC" id="4.2.-.-" evidence="4"/>
<dbReference type="InterPro" id="IPR004369">
    <property type="entry name" value="Prolyl-tRNA_editing_YbaK/EbsC"/>
</dbReference>
<evidence type="ECO:0000313" key="6">
    <source>
        <dbReference type="EMBL" id="KMT22176.1"/>
    </source>
</evidence>
<dbReference type="Pfam" id="PF04073">
    <property type="entry name" value="tRNA_edit"/>
    <property type="match status" value="1"/>
</dbReference>
<dbReference type="SUPFAM" id="SSF55826">
    <property type="entry name" value="YbaK/ProRS associated domain"/>
    <property type="match status" value="1"/>
</dbReference>
<dbReference type="PATRIC" id="fig|1121307.3.peg.1804"/>
<evidence type="ECO:0000256" key="2">
    <source>
        <dbReference type="ARBA" id="ARBA00022917"/>
    </source>
</evidence>
<dbReference type="GO" id="GO:0006412">
    <property type="term" value="P:translation"/>
    <property type="evidence" value="ECO:0007669"/>
    <property type="project" value="UniProtKB-KW"/>
</dbReference>
<dbReference type="RefSeq" id="WP_048570269.1">
    <property type="nucleotide sequence ID" value="NZ_LFVU01000024.1"/>
</dbReference>
<dbReference type="Proteomes" id="UP000036756">
    <property type="component" value="Unassembled WGS sequence"/>
</dbReference>
<evidence type="ECO:0000259" key="5">
    <source>
        <dbReference type="Pfam" id="PF04073"/>
    </source>
</evidence>
<dbReference type="InterPro" id="IPR007214">
    <property type="entry name" value="YbaK/aa-tRNA-synth-assoc-dom"/>
</dbReference>
<keyword evidence="7" id="KW-1185">Reference proteome</keyword>
<dbReference type="AlphaFoldDB" id="A0A0J8G392"/>
<dbReference type="PANTHER" id="PTHR30411">
    <property type="entry name" value="CYTOPLASMIC PROTEIN"/>
    <property type="match status" value="1"/>
</dbReference>
<sequence length="160" mass="17811">MAKIQKTNAMRILDKEKIEYITKVYDTSDGKIDGVSVAKKVGRAENEIFKTIVTIGATKELYVFIIPVDKEIDLKKAAKVAGEKKIDMLPLNDLLKYTGYIRGGCSPIGMKKLYKTFIQENAMNLETMVFSGGKVGLQIELKPDDLKKAISAEFACVIKE</sequence>
<dbReference type="OrthoDB" id="9809296at2"/>
<dbReference type="PIRSF" id="PIRSF006181">
    <property type="entry name" value="EbsC_YbaK"/>
    <property type="match status" value="1"/>
</dbReference>
<dbReference type="NCBIfam" id="TIGR00011">
    <property type="entry name" value="YbaK_EbsC"/>
    <property type="match status" value="1"/>
</dbReference>
<comment type="caution">
    <text evidence="6">The sequence shown here is derived from an EMBL/GenBank/DDBJ whole genome shotgun (WGS) entry which is preliminary data.</text>
</comment>
<protein>
    <recommendedName>
        <fullName evidence="4">Cys-tRNA(Pro)/Cys-tRNA(Cys) deacylase</fullName>
        <ecNumber evidence="4">4.2.-.-</ecNumber>
    </recommendedName>
</protein>
<dbReference type="GO" id="GO:0002161">
    <property type="term" value="F:aminoacyl-tRNA deacylase activity"/>
    <property type="evidence" value="ECO:0007669"/>
    <property type="project" value="InterPro"/>
</dbReference>
<dbReference type="STRING" id="1121307.CLCY_4c01490"/>
<name>A0A0J8G392_CLOCY</name>
<proteinExistence type="inferred from homology"/>
<dbReference type="Gene3D" id="3.90.960.10">
    <property type="entry name" value="YbaK/aminoacyl-tRNA synthetase-associated domain"/>
    <property type="match status" value="1"/>
</dbReference>
<keyword evidence="2 4" id="KW-0648">Protein biosynthesis</keyword>
<accession>A0A0J8G392</accession>
<comment type="similarity">
    <text evidence="1 4">Belongs to the prolyl-tRNA editing family. YbaK/EbsC subfamily.</text>
</comment>